<dbReference type="Proteomes" id="UP000288805">
    <property type="component" value="Unassembled WGS sequence"/>
</dbReference>
<keyword evidence="1" id="KW-0472">Membrane</keyword>
<gene>
    <name evidence="2" type="ORF">CK203_087852</name>
</gene>
<protein>
    <submittedName>
        <fullName evidence="2">Uncharacterized protein</fullName>
    </submittedName>
</protein>
<evidence type="ECO:0000313" key="2">
    <source>
        <dbReference type="EMBL" id="RVW42508.1"/>
    </source>
</evidence>
<organism evidence="2 3">
    <name type="scientific">Vitis vinifera</name>
    <name type="common">Grape</name>
    <dbReference type="NCBI Taxonomy" id="29760"/>
    <lineage>
        <taxon>Eukaryota</taxon>
        <taxon>Viridiplantae</taxon>
        <taxon>Streptophyta</taxon>
        <taxon>Embryophyta</taxon>
        <taxon>Tracheophyta</taxon>
        <taxon>Spermatophyta</taxon>
        <taxon>Magnoliopsida</taxon>
        <taxon>eudicotyledons</taxon>
        <taxon>Gunneridae</taxon>
        <taxon>Pentapetalae</taxon>
        <taxon>rosids</taxon>
        <taxon>Vitales</taxon>
        <taxon>Vitaceae</taxon>
        <taxon>Viteae</taxon>
        <taxon>Vitis</taxon>
    </lineage>
</organism>
<reference evidence="2 3" key="1">
    <citation type="journal article" date="2018" name="PLoS Genet.">
        <title>Population sequencing reveals clonal diversity and ancestral inbreeding in the grapevine cultivar Chardonnay.</title>
        <authorList>
            <person name="Roach M.J."/>
            <person name="Johnson D.L."/>
            <person name="Bohlmann J."/>
            <person name="van Vuuren H.J."/>
            <person name="Jones S.J."/>
            <person name="Pretorius I.S."/>
            <person name="Schmidt S.A."/>
            <person name="Borneman A.R."/>
        </authorList>
    </citation>
    <scope>NUCLEOTIDE SEQUENCE [LARGE SCALE GENOMIC DNA]</scope>
    <source>
        <strain evidence="3">cv. Chardonnay</strain>
        <tissue evidence="2">Leaf</tissue>
    </source>
</reference>
<dbReference type="EMBL" id="QGNW01001404">
    <property type="protein sequence ID" value="RVW42508.1"/>
    <property type="molecule type" value="Genomic_DNA"/>
</dbReference>
<feature type="transmembrane region" description="Helical" evidence="1">
    <location>
        <begin position="34"/>
        <end position="54"/>
    </location>
</feature>
<proteinExistence type="predicted"/>
<sequence>MEPITSVVDKLKGFAKSSHKFVNGLVPRRDRNPVIPIFSLQLFLFFIQCMLPLISNSPEKLAHFLNTGLDLSEERERKENELL</sequence>
<keyword evidence="1" id="KW-0812">Transmembrane</keyword>
<evidence type="ECO:0000313" key="3">
    <source>
        <dbReference type="Proteomes" id="UP000288805"/>
    </source>
</evidence>
<accession>A0A438E465</accession>
<keyword evidence="1" id="KW-1133">Transmembrane helix</keyword>
<name>A0A438E465_VITVI</name>
<dbReference type="AlphaFoldDB" id="A0A438E465"/>
<evidence type="ECO:0000256" key="1">
    <source>
        <dbReference type="SAM" id="Phobius"/>
    </source>
</evidence>
<comment type="caution">
    <text evidence="2">The sequence shown here is derived from an EMBL/GenBank/DDBJ whole genome shotgun (WGS) entry which is preliminary data.</text>
</comment>